<evidence type="ECO:0000256" key="6">
    <source>
        <dbReference type="ARBA" id="ARBA00023186"/>
    </source>
</evidence>
<evidence type="ECO:0000256" key="3">
    <source>
        <dbReference type="ARBA" id="ARBA00022490"/>
    </source>
</evidence>
<dbReference type="InterPro" id="IPR017998">
    <property type="entry name" value="Chaperone_TCP-1"/>
</dbReference>
<dbReference type="FunFam" id="1.10.560.10:FF:000017">
    <property type="entry name" value="T-complex protein 1 subunit eta"/>
    <property type="match status" value="1"/>
</dbReference>
<dbReference type="GO" id="GO:0005832">
    <property type="term" value="C:chaperonin-containing T-complex"/>
    <property type="evidence" value="ECO:0007669"/>
    <property type="project" value="UniProtKB-ARBA"/>
</dbReference>
<dbReference type="SUPFAM" id="SSF52029">
    <property type="entry name" value="GroEL apical domain-like"/>
    <property type="match status" value="1"/>
</dbReference>
<dbReference type="FunFam" id="3.50.7.10:FF:000006">
    <property type="entry name" value="T-complex protein 1 subunit eta"/>
    <property type="match status" value="1"/>
</dbReference>
<dbReference type="PROSITE" id="PS00995">
    <property type="entry name" value="TCP1_3"/>
    <property type="match status" value="1"/>
</dbReference>
<feature type="compositionally biased region" description="Gly residues" evidence="9">
    <location>
        <begin position="561"/>
        <end position="570"/>
    </location>
</feature>
<dbReference type="PANTHER" id="PTHR11353">
    <property type="entry name" value="CHAPERONIN"/>
    <property type="match status" value="1"/>
</dbReference>
<dbReference type="NCBIfam" id="TIGR02345">
    <property type="entry name" value="chap_CCT_eta"/>
    <property type="match status" value="1"/>
</dbReference>
<dbReference type="GO" id="GO:0005524">
    <property type="term" value="F:ATP binding"/>
    <property type="evidence" value="ECO:0007669"/>
    <property type="project" value="UniProtKB-KW"/>
</dbReference>
<dbReference type="EMBL" id="JAHDYR010000067">
    <property type="protein sequence ID" value="KAG9389815.1"/>
    <property type="molecule type" value="Genomic_DNA"/>
</dbReference>
<dbReference type="PRINTS" id="PR00304">
    <property type="entry name" value="TCOMPLEXTCP1"/>
</dbReference>
<name>A0A8J6E6Q5_9EUKA</name>
<evidence type="ECO:0000256" key="2">
    <source>
        <dbReference type="ARBA" id="ARBA00008020"/>
    </source>
</evidence>
<dbReference type="InterPro" id="IPR002194">
    <property type="entry name" value="Chaperonin_TCP-1_CS"/>
</dbReference>
<keyword evidence="4 8" id="KW-0547">Nucleotide-binding</keyword>
<evidence type="ECO:0000313" key="10">
    <source>
        <dbReference type="EMBL" id="KAG9389815.1"/>
    </source>
</evidence>
<feature type="region of interest" description="Disordered" evidence="9">
    <location>
        <begin position="557"/>
        <end position="579"/>
    </location>
</feature>
<dbReference type="SUPFAM" id="SSF48592">
    <property type="entry name" value="GroEL equatorial domain-like"/>
    <property type="match status" value="1"/>
</dbReference>
<dbReference type="InterPro" id="IPR027413">
    <property type="entry name" value="GROEL-like_equatorial_sf"/>
</dbReference>
<dbReference type="SUPFAM" id="SSF54849">
    <property type="entry name" value="GroEL-intermediate domain like"/>
    <property type="match status" value="1"/>
</dbReference>
<dbReference type="InterPro" id="IPR012720">
    <property type="entry name" value="Chap_CCT_eta"/>
</dbReference>
<protein>
    <recommendedName>
        <fullName evidence="7">CCT-eta</fullName>
    </recommendedName>
</protein>
<proteinExistence type="inferred from homology"/>
<evidence type="ECO:0000256" key="4">
    <source>
        <dbReference type="ARBA" id="ARBA00022741"/>
    </source>
</evidence>
<keyword evidence="3" id="KW-0963">Cytoplasm</keyword>
<keyword evidence="6 8" id="KW-0143">Chaperone</keyword>
<comment type="subcellular location">
    <subcellularLocation>
        <location evidence="1">Cytoplasm</location>
    </subcellularLocation>
</comment>
<dbReference type="GO" id="GO:0051082">
    <property type="term" value="F:unfolded protein binding"/>
    <property type="evidence" value="ECO:0007669"/>
    <property type="project" value="InterPro"/>
</dbReference>
<evidence type="ECO:0000256" key="8">
    <source>
        <dbReference type="RuleBase" id="RU004187"/>
    </source>
</evidence>
<dbReference type="PROSITE" id="PS00751">
    <property type="entry name" value="TCP1_2"/>
    <property type="match status" value="1"/>
</dbReference>
<organism evidence="10 11">
    <name type="scientific">Carpediemonas membranifera</name>
    <dbReference type="NCBI Taxonomy" id="201153"/>
    <lineage>
        <taxon>Eukaryota</taxon>
        <taxon>Metamonada</taxon>
        <taxon>Carpediemonas-like organisms</taxon>
        <taxon>Carpediemonas</taxon>
    </lineage>
</organism>
<dbReference type="InterPro" id="IPR027409">
    <property type="entry name" value="GroEL-like_apical_dom_sf"/>
</dbReference>
<keyword evidence="5 8" id="KW-0067">ATP-binding</keyword>
<accession>A0A8J6E6Q5</accession>
<evidence type="ECO:0000256" key="1">
    <source>
        <dbReference type="ARBA" id="ARBA00004496"/>
    </source>
</evidence>
<evidence type="ECO:0000256" key="5">
    <source>
        <dbReference type="ARBA" id="ARBA00022840"/>
    </source>
</evidence>
<dbReference type="Gene3D" id="3.30.260.10">
    <property type="entry name" value="TCP-1-like chaperonin intermediate domain"/>
    <property type="match status" value="1"/>
</dbReference>
<dbReference type="Gene3D" id="1.10.560.10">
    <property type="entry name" value="GroEL-like equatorial domain"/>
    <property type="match status" value="1"/>
</dbReference>
<dbReference type="FunFam" id="3.30.260.10:FF:000022">
    <property type="entry name" value="T-complex protein 1 subunit eta"/>
    <property type="match status" value="1"/>
</dbReference>
<dbReference type="GO" id="GO:0016887">
    <property type="term" value="F:ATP hydrolysis activity"/>
    <property type="evidence" value="ECO:0007669"/>
    <property type="project" value="InterPro"/>
</dbReference>
<dbReference type="PROSITE" id="PS00750">
    <property type="entry name" value="TCP1_1"/>
    <property type="match status" value="1"/>
</dbReference>
<dbReference type="OrthoDB" id="1935484at2759"/>
<comment type="similarity">
    <text evidence="2 8">Belongs to the TCP-1 chaperonin family.</text>
</comment>
<dbReference type="InterPro" id="IPR002423">
    <property type="entry name" value="Cpn60/GroEL/TCP-1"/>
</dbReference>
<dbReference type="InterPro" id="IPR027410">
    <property type="entry name" value="TCP-1-like_intermed_sf"/>
</dbReference>
<reference evidence="10" key="1">
    <citation type="submission" date="2021-05" db="EMBL/GenBank/DDBJ databases">
        <title>A free-living protist that lacks canonical eukaryotic 1 DNA replication and segregation systems.</title>
        <authorList>
            <person name="Salas-Leiva D.E."/>
            <person name="Tromer E.C."/>
            <person name="Curtis B.A."/>
            <person name="Jerlstrom-Hultqvist J."/>
            <person name="Kolisko M."/>
            <person name="Yi Z."/>
            <person name="Salas-Leiva J.S."/>
            <person name="Gallot-Lavallee L."/>
            <person name="Kops G.J.P.L."/>
            <person name="Archibald J.M."/>
            <person name="Simpson A.G.B."/>
            <person name="Roger A.J."/>
        </authorList>
    </citation>
    <scope>NUCLEOTIDE SEQUENCE</scope>
    <source>
        <strain evidence="10">BICM</strain>
    </source>
</reference>
<sequence length="579" mass="62148">MNTNLQPAIVLLKDGSEQAQGSSHILTNIKASKAVCDTIKTTLGPRGMDKLLQGQNGTIVSNDGATIMRELDVVHPAAKTLVDISRAQDIEIGDGTTSVVVLAGAMLEAARPYIEEGIHANTIISTFRKGGELAAKVVEAFATTQATDTEVLRRLASTSMNSKLISASSKFLSQLVVDAVSVDAELGIKTELGGSLEETQLIHGIAFKRTFTYAGAEQQEKHFVNPKIALLNVELELKAEKDNAEIRISDPAKFQEIVATEHDIIRSKLETIKATGANVVLSKLAIGDLATQWFADEGMFSAGRVDGDDMKRLVAATGGKVLSTVNGMNATHLGVCESFDEEYLGSTPYNFFRGCPAATLIIRGGAEQFIAETERSLHDAIMVVRRSIKTANQRVVAGGGAVEMEISRQLQEAAGEIVGKEQFLLGAYGKAFETIPRQLIENAGFDATTVLNMLRTVHAEPDVPFDSTQPESDFNRNRFAGVNIKEEGIINTHAAFVWEPIQIKLNAIQAATEAACQILSIDMTVSNPKHEQAQAQARQDHHAMQQKMANAGITPQAAAAGMGGGMGGGMRHFQGRRGR</sequence>
<evidence type="ECO:0000313" key="11">
    <source>
        <dbReference type="Proteomes" id="UP000717585"/>
    </source>
</evidence>
<evidence type="ECO:0000256" key="7">
    <source>
        <dbReference type="ARBA" id="ARBA00032221"/>
    </source>
</evidence>
<dbReference type="Gene3D" id="3.50.7.10">
    <property type="entry name" value="GroEL"/>
    <property type="match status" value="1"/>
</dbReference>
<gene>
    <name evidence="10" type="ORF">J8273_8494</name>
</gene>
<evidence type="ECO:0000256" key="9">
    <source>
        <dbReference type="SAM" id="MobiDB-lite"/>
    </source>
</evidence>
<dbReference type="Proteomes" id="UP000717585">
    <property type="component" value="Unassembled WGS sequence"/>
</dbReference>
<dbReference type="InterPro" id="IPR053374">
    <property type="entry name" value="TCP-1_chaperonin"/>
</dbReference>
<dbReference type="NCBIfam" id="NF041083">
    <property type="entry name" value="thermosome_beta"/>
    <property type="match status" value="1"/>
</dbReference>
<dbReference type="Pfam" id="PF00118">
    <property type="entry name" value="Cpn60_TCP1"/>
    <property type="match status" value="1"/>
</dbReference>
<comment type="caution">
    <text evidence="10">The sequence shown here is derived from an EMBL/GenBank/DDBJ whole genome shotgun (WGS) entry which is preliminary data.</text>
</comment>
<dbReference type="AlphaFoldDB" id="A0A8J6E6Q5"/>
<dbReference type="GO" id="GO:0140662">
    <property type="term" value="F:ATP-dependent protein folding chaperone"/>
    <property type="evidence" value="ECO:0007669"/>
    <property type="project" value="InterPro"/>
</dbReference>
<keyword evidence="11" id="KW-1185">Reference proteome</keyword>